<proteinExistence type="inferred from homology"/>
<reference evidence="10 11" key="1">
    <citation type="submission" date="2017-02" db="EMBL/GenBank/DDBJ databases">
        <authorList>
            <person name="Peterson S.W."/>
        </authorList>
    </citation>
    <scope>NUCLEOTIDE SEQUENCE [LARGE SCALE GENOMIC DNA]</scope>
    <source>
        <strain evidence="10 11">LSP_Lj1</strain>
    </source>
</reference>
<evidence type="ECO:0000313" key="10">
    <source>
        <dbReference type="EMBL" id="SJN31808.1"/>
    </source>
</evidence>
<evidence type="ECO:0000256" key="2">
    <source>
        <dbReference type="ARBA" id="ARBA00009045"/>
    </source>
</evidence>
<dbReference type="Proteomes" id="UP000188342">
    <property type="component" value="Unassembled WGS sequence"/>
</dbReference>
<keyword evidence="4 8" id="KW-0812">Transmembrane</keyword>
<feature type="transmembrane region" description="Helical" evidence="8">
    <location>
        <begin position="64"/>
        <end position="88"/>
    </location>
</feature>
<evidence type="ECO:0000256" key="4">
    <source>
        <dbReference type="ARBA" id="ARBA00022692"/>
    </source>
</evidence>
<keyword evidence="7 8" id="KW-0472">Membrane</keyword>
<sequence>MSQPSVPVPARNATDTRRSLQLAGIPVGLMWALEAIDTATFHLLDRFGLQSWDLDGLWGMFTAPWLHLGWQHLMNNSVPLLVLGFLVALSGIRRWLLTTLVVVLTSGLAAWLLSPPGTMTMGASGVVFGWLTYLLARAWWSRDWRQVLIGVVVFVVYGSVLWGVLPADQAVSWQGHLGGAAGGILAARMLHGRRAS</sequence>
<organism evidence="10 11">
    <name type="scientific">Luteococcus japonicus LSP_Lj1</name>
    <dbReference type="NCBI Taxonomy" id="1255658"/>
    <lineage>
        <taxon>Bacteria</taxon>
        <taxon>Bacillati</taxon>
        <taxon>Actinomycetota</taxon>
        <taxon>Actinomycetes</taxon>
        <taxon>Propionibacteriales</taxon>
        <taxon>Propionibacteriaceae</taxon>
        <taxon>Luteococcus</taxon>
    </lineage>
</organism>
<protein>
    <submittedName>
        <fullName evidence="10">Rhomboid family protein</fullName>
    </submittedName>
</protein>
<dbReference type="EMBL" id="FUKQ01000032">
    <property type="protein sequence ID" value="SJN31808.1"/>
    <property type="molecule type" value="Genomic_DNA"/>
</dbReference>
<evidence type="ECO:0000256" key="3">
    <source>
        <dbReference type="ARBA" id="ARBA00022670"/>
    </source>
</evidence>
<evidence type="ECO:0000313" key="11">
    <source>
        <dbReference type="Proteomes" id="UP000188342"/>
    </source>
</evidence>
<feature type="domain" description="Peptidase S54 rhomboid" evidence="9">
    <location>
        <begin position="57"/>
        <end position="191"/>
    </location>
</feature>
<comment type="subcellular location">
    <subcellularLocation>
        <location evidence="1">Membrane</location>
        <topology evidence="1">Multi-pass membrane protein</topology>
    </subcellularLocation>
</comment>
<keyword evidence="5" id="KW-0378">Hydrolase</keyword>
<dbReference type="OrthoDB" id="465874at2"/>
<gene>
    <name evidence="10" type="ORF">FM114_07695</name>
</gene>
<keyword evidence="3" id="KW-0645">Protease</keyword>
<dbReference type="Gene3D" id="1.20.1540.10">
    <property type="entry name" value="Rhomboid-like"/>
    <property type="match status" value="1"/>
</dbReference>
<keyword evidence="6 8" id="KW-1133">Transmembrane helix</keyword>
<name>A0A1R4JIG4_9ACTN</name>
<dbReference type="GO" id="GO:0004252">
    <property type="term" value="F:serine-type endopeptidase activity"/>
    <property type="evidence" value="ECO:0007669"/>
    <property type="project" value="InterPro"/>
</dbReference>
<evidence type="ECO:0000256" key="1">
    <source>
        <dbReference type="ARBA" id="ARBA00004141"/>
    </source>
</evidence>
<dbReference type="PANTHER" id="PTHR43066:SF1">
    <property type="entry name" value="RHOMBOID PROTEIN 2"/>
    <property type="match status" value="1"/>
</dbReference>
<feature type="transmembrane region" description="Helical" evidence="8">
    <location>
        <begin position="147"/>
        <end position="165"/>
    </location>
</feature>
<dbReference type="InterPro" id="IPR022764">
    <property type="entry name" value="Peptidase_S54_rhomboid_dom"/>
</dbReference>
<accession>A0A1R4JIG4</accession>
<dbReference type="STRING" id="1255658.FM114_07695"/>
<feature type="transmembrane region" description="Helical" evidence="8">
    <location>
        <begin position="119"/>
        <end position="140"/>
    </location>
</feature>
<dbReference type="AlphaFoldDB" id="A0A1R4JIG4"/>
<dbReference type="GO" id="GO:0006508">
    <property type="term" value="P:proteolysis"/>
    <property type="evidence" value="ECO:0007669"/>
    <property type="project" value="UniProtKB-KW"/>
</dbReference>
<dbReference type="Pfam" id="PF01694">
    <property type="entry name" value="Rhomboid"/>
    <property type="match status" value="1"/>
</dbReference>
<feature type="transmembrane region" description="Helical" evidence="8">
    <location>
        <begin position="171"/>
        <end position="190"/>
    </location>
</feature>
<dbReference type="SUPFAM" id="SSF144091">
    <property type="entry name" value="Rhomboid-like"/>
    <property type="match status" value="1"/>
</dbReference>
<evidence type="ECO:0000256" key="5">
    <source>
        <dbReference type="ARBA" id="ARBA00022801"/>
    </source>
</evidence>
<dbReference type="InterPro" id="IPR035952">
    <property type="entry name" value="Rhomboid-like_sf"/>
</dbReference>
<keyword evidence="11" id="KW-1185">Reference proteome</keyword>
<evidence type="ECO:0000256" key="6">
    <source>
        <dbReference type="ARBA" id="ARBA00022989"/>
    </source>
</evidence>
<evidence type="ECO:0000256" key="7">
    <source>
        <dbReference type="ARBA" id="ARBA00023136"/>
    </source>
</evidence>
<evidence type="ECO:0000256" key="8">
    <source>
        <dbReference type="SAM" id="Phobius"/>
    </source>
</evidence>
<dbReference type="PANTHER" id="PTHR43066">
    <property type="entry name" value="RHOMBOID-RELATED PROTEIN"/>
    <property type="match status" value="1"/>
</dbReference>
<evidence type="ECO:0000259" key="9">
    <source>
        <dbReference type="Pfam" id="PF01694"/>
    </source>
</evidence>
<dbReference type="GO" id="GO:0016020">
    <property type="term" value="C:membrane"/>
    <property type="evidence" value="ECO:0007669"/>
    <property type="project" value="UniProtKB-SubCell"/>
</dbReference>
<feature type="transmembrane region" description="Helical" evidence="8">
    <location>
        <begin position="95"/>
        <end position="113"/>
    </location>
</feature>
<comment type="similarity">
    <text evidence="2">Belongs to the peptidase S54 family.</text>
</comment>